<dbReference type="Gene3D" id="3.20.20.60">
    <property type="entry name" value="Phosphoenolpyruvate-binding domains"/>
    <property type="match status" value="1"/>
</dbReference>
<comment type="subunit">
    <text evidence="2">Homodecamer; pentamer of dimers.</text>
</comment>
<dbReference type="PANTHER" id="PTHR20881">
    <property type="entry name" value="3-METHYL-2-OXOBUTANOATE HYDROXYMETHYLTRANSFERASE"/>
    <property type="match status" value="1"/>
</dbReference>
<keyword evidence="4" id="KW-0566">Pantothenate biosynthesis</keyword>
<dbReference type="EC" id="2.1.2.11" evidence="3"/>
<dbReference type="RefSeq" id="WP_213236863.1">
    <property type="nucleotide sequence ID" value="NZ_JAHBCL010000015.1"/>
</dbReference>
<dbReference type="InterPro" id="IPR040442">
    <property type="entry name" value="Pyrv_kinase-like_dom_sf"/>
</dbReference>
<keyword evidence="5 6" id="KW-0808">Transferase</keyword>
<dbReference type="GO" id="GO:0003864">
    <property type="term" value="F:3-methyl-2-oxobutanoate hydroxymethyltransferase activity"/>
    <property type="evidence" value="ECO:0007669"/>
    <property type="project" value="UniProtKB-EC"/>
</dbReference>
<evidence type="ECO:0000256" key="3">
    <source>
        <dbReference type="ARBA" id="ARBA00012618"/>
    </source>
</evidence>
<dbReference type="PANTHER" id="PTHR20881:SF0">
    <property type="entry name" value="3-METHYL-2-OXOBUTANOATE HYDROXYMETHYLTRANSFERASE"/>
    <property type="match status" value="1"/>
</dbReference>
<sequence length="290" mass="32205">MATGKGTNIEMVPISMQRQTIWHLQKMKDEGKKISMVGTAYMDPIFTMLCEKAGVNLVRYTAPGETSQHRADNIAWWTRAIRKMAPNICLNAVMQTQQYGDKYTAVKEASTLMADGADSVLPMGVTNEVLKAMSDNNIPVFGHVGCLSGWQTGRFGGYRRVGKTAEDAMNVFRQAYEYQENGMVGMTIEMAPRELTDMVAKKLRIPVIEVAAGGVADGSELVIFDLLGFLPPESLAKHSKAYASFLGESIKAFTTFDTEVKNEVYPAQEHGWSMNEAELDKFMNLVEQKY</sequence>
<proteinExistence type="inferred from homology"/>
<gene>
    <name evidence="6" type="ORF">KHM83_09950</name>
</gene>
<keyword evidence="7" id="KW-1185">Reference proteome</keyword>
<organism evidence="6 7">
    <name type="scientific">Fusibacter paucivorans</name>
    <dbReference type="NCBI Taxonomy" id="76009"/>
    <lineage>
        <taxon>Bacteria</taxon>
        <taxon>Bacillati</taxon>
        <taxon>Bacillota</taxon>
        <taxon>Clostridia</taxon>
        <taxon>Eubacteriales</taxon>
        <taxon>Eubacteriales Family XII. Incertae Sedis</taxon>
        <taxon>Fusibacter</taxon>
    </lineage>
</organism>
<dbReference type="InterPro" id="IPR003700">
    <property type="entry name" value="Pantoate_hydroxy_MeTrfase"/>
</dbReference>
<evidence type="ECO:0000256" key="2">
    <source>
        <dbReference type="ARBA" id="ARBA00011424"/>
    </source>
</evidence>
<comment type="similarity">
    <text evidence="1">Belongs to the PanB family.</text>
</comment>
<dbReference type="InterPro" id="IPR015813">
    <property type="entry name" value="Pyrv/PenolPyrv_kinase-like_dom"/>
</dbReference>
<dbReference type="EMBL" id="JAHBCL010000015">
    <property type="protein sequence ID" value="MBS7527002.1"/>
    <property type="molecule type" value="Genomic_DNA"/>
</dbReference>
<protein>
    <recommendedName>
        <fullName evidence="3">3-methyl-2-oxobutanoate hydroxymethyltransferase</fullName>
        <ecNumber evidence="3">2.1.2.11</ecNumber>
    </recommendedName>
</protein>
<dbReference type="Proteomes" id="UP000746471">
    <property type="component" value="Unassembled WGS sequence"/>
</dbReference>
<evidence type="ECO:0000256" key="5">
    <source>
        <dbReference type="ARBA" id="ARBA00022679"/>
    </source>
</evidence>
<reference evidence="6 7" key="1">
    <citation type="submission" date="2021-05" db="EMBL/GenBank/DDBJ databases">
        <title>Fusibacter ferrireducens sp. nov., an anaerobic, sulfur- and Fe-reducing bacterium isolated from the mangrove sediment.</title>
        <authorList>
            <person name="Qiu D."/>
        </authorList>
    </citation>
    <scope>NUCLEOTIDE SEQUENCE [LARGE SCALE GENOMIC DNA]</scope>
    <source>
        <strain evidence="6 7">DSM 12116</strain>
    </source>
</reference>
<dbReference type="SUPFAM" id="SSF51621">
    <property type="entry name" value="Phosphoenolpyruvate/pyruvate domain"/>
    <property type="match status" value="1"/>
</dbReference>
<evidence type="ECO:0000313" key="6">
    <source>
        <dbReference type="EMBL" id="MBS7527002.1"/>
    </source>
</evidence>
<evidence type="ECO:0000256" key="1">
    <source>
        <dbReference type="ARBA" id="ARBA00008676"/>
    </source>
</evidence>
<evidence type="ECO:0000256" key="4">
    <source>
        <dbReference type="ARBA" id="ARBA00022655"/>
    </source>
</evidence>
<dbReference type="Pfam" id="PF02548">
    <property type="entry name" value="Pantoate_transf"/>
    <property type="match status" value="1"/>
</dbReference>
<accession>A0ABS5PQ22</accession>
<name>A0ABS5PQ22_9FIRM</name>
<comment type="caution">
    <text evidence="6">The sequence shown here is derived from an EMBL/GenBank/DDBJ whole genome shotgun (WGS) entry which is preliminary data.</text>
</comment>
<evidence type="ECO:0000313" key="7">
    <source>
        <dbReference type="Proteomes" id="UP000746471"/>
    </source>
</evidence>